<dbReference type="Gene3D" id="6.10.340.10">
    <property type="match status" value="1"/>
</dbReference>
<dbReference type="InterPro" id="IPR003661">
    <property type="entry name" value="HisK_dim/P_dom"/>
</dbReference>
<dbReference type="PROSITE" id="PS50885">
    <property type="entry name" value="HAMP"/>
    <property type="match status" value="1"/>
</dbReference>
<dbReference type="AlphaFoldDB" id="A0A7W8J9Q7"/>
<dbReference type="EC" id="2.7.13.3" evidence="3"/>
<dbReference type="Gene3D" id="3.30.565.10">
    <property type="entry name" value="Histidine kinase-like ATPase, C-terminal domain"/>
    <property type="match status" value="1"/>
</dbReference>
<evidence type="ECO:0000256" key="6">
    <source>
        <dbReference type="ARBA" id="ARBA00022679"/>
    </source>
</evidence>
<dbReference type="Pfam" id="PF02518">
    <property type="entry name" value="HATPase_c"/>
    <property type="match status" value="1"/>
</dbReference>
<keyword evidence="10" id="KW-1133">Transmembrane helix</keyword>
<keyword evidence="4" id="KW-1003">Cell membrane</keyword>
<dbReference type="CDD" id="cd06225">
    <property type="entry name" value="HAMP"/>
    <property type="match status" value="1"/>
</dbReference>
<comment type="subcellular location">
    <subcellularLocation>
        <location evidence="2">Cell membrane</location>
        <topology evidence="2">Multi-pass membrane protein</topology>
    </subcellularLocation>
</comment>
<feature type="domain" description="Histidine kinase" evidence="11">
    <location>
        <begin position="373"/>
        <end position="586"/>
    </location>
</feature>
<evidence type="ECO:0000256" key="5">
    <source>
        <dbReference type="ARBA" id="ARBA00022553"/>
    </source>
</evidence>
<evidence type="ECO:0000256" key="9">
    <source>
        <dbReference type="ARBA" id="ARBA00022840"/>
    </source>
</evidence>
<dbReference type="SMART" id="SM00304">
    <property type="entry name" value="HAMP"/>
    <property type="match status" value="1"/>
</dbReference>
<evidence type="ECO:0000256" key="1">
    <source>
        <dbReference type="ARBA" id="ARBA00000085"/>
    </source>
</evidence>
<protein>
    <recommendedName>
        <fullName evidence="3">histidine kinase</fullName>
        <ecNumber evidence="3">2.7.13.3</ecNumber>
    </recommendedName>
</protein>
<evidence type="ECO:0000313" key="13">
    <source>
        <dbReference type="EMBL" id="MBB5345263.1"/>
    </source>
</evidence>
<comment type="catalytic activity">
    <reaction evidence="1">
        <text>ATP + protein L-histidine = ADP + protein N-phospho-L-histidine.</text>
        <dbReference type="EC" id="2.7.13.3"/>
    </reaction>
</comment>
<dbReference type="Pfam" id="PF00672">
    <property type="entry name" value="HAMP"/>
    <property type="match status" value="1"/>
</dbReference>
<dbReference type="InterPro" id="IPR004358">
    <property type="entry name" value="Sig_transdc_His_kin-like_C"/>
</dbReference>
<dbReference type="GO" id="GO:0005886">
    <property type="term" value="C:plasma membrane"/>
    <property type="evidence" value="ECO:0007669"/>
    <property type="project" value="UniProtKB-SubCell"/>
</dbReference>
<dbReference type="SUPFAM" id="SSF47384">
    <property type="entry name" value="Homodimeric domain of signal transducing histidine kinase"/>
    <property type="match status" value="1"/>
</dbReference>
<evidence type="ECO:0000256" key="8">
    <source>
        <dbReference type="ARBA" id="ARBA00022777"/>
    </source>
</evidence>
<proteinExistence type="predicted"/>
<dbReference type="Gene3D" id="1.10.287.130">
    <property type="match status" value="1"/>
</dbReference>
<feature type="domain" description="HAMP" evidence="12">
    <location>
        <begin position="304"/>
        <end position="356"/>
    </location>
</feature>
<dbReference type="InterPro" id="IPR036097">
    <property type="entry name" value="HisK_dim/P_sf"/>
</dbReference>
<dbReference type="InterPro" id="IPR050980">
    <property type="entry name" value="2C_sensor_his_kinase"/>
</dbReference>
<keyword evidence="9" id="KW-0067">ATP-binding</keyword>
<feature type="transmembrane region" description="Helical" evidence="10">
    <location>
        <begin position="283"/>
        <end position="306"/>
    </location>
</feature>
<dbReference type="PRINTS" id="PR00344">
    <property type="entry name" value="BCTRLSENSOR"/>
</dbReference>
<name>A0A7W8J9Q7_9BACT</name>
<accession>A0A7W8J9Q7</accession>
<dbReference type="SMART" id="SM00388">
    <property type="entry name" value="HisKA"/>
    <property type="match status" value="1"/>
</dbReference>
<dbReference type="PROSITE" id="PS50109">
    <property type="entry name" value="HIS_KIN"/>
    <property type="match status" value="1"/>
</dbReference>
<evidence type="ECO:0000256" key="3">
    <source>
        <dbReference type="ARBA" id="ARBA00012438"/>
    </source>
</evidence>
<dbReference type="InterPro" id="IPR003660">
    <property type="entry name" value="HAMP_dom"/>
</dbReference>
<keyword evidence="10" id="KW-0812">Transmembrane</keyword>
<reference evidence="13 14" key="1">
    <citation type="submission" date="2020-08" db="EMBL/GenBank/DDBJ databases">
        <title>Genomic Encyclopedia of Type Strains, Phase IV (KMG-V): Genome sequencing to study the core and pangenomes of soil and plant-associated prokaryotes.</title>
        <authorList>
            <person name="Whitman W."/>
        </authorList>
    </citation>
    <scope>NUCLEOTIDE SEQUENCE [LARGE SCALE GENOMIC DNA]</scope>
    <source>
        <strain evidence="13 14">M8US30</strain>
    </source>
</reference>
<dbReference type="EMBL" id="JACHDZ010000005">
    <property type="protein sequence ID" value="MBB5345263.1"/>
    <property type="molecule type" value="Genomic_DNA"/>
</dbReference>
<dbReference type="SMART" id="SM00387">
    <property type="entry name" value="HATPase_c"/>
    <property type="match status" value="1"/>
</dbReference>
<evidence type="ECO:0000256" key="2">
    <source>
        <dbReference type="ARBA" id="ARBA00004651"/>
    </source>
</evidence>
<dbReference type="CDD" id="cd00082">
    <property type="entry name" value="HisKA"/>
    <property type="match status" value="1"/>
</dbReference>
<dbReference type="InterPro" id="IPR036890">
    <property type="entry name" value="HATPase_C_sf"/>
</dbReference>
<sequence>MTNELVGINEKRGIRTHILLVVAMALVIAVVTGSSLLLIRHRLRAEVTEELSQDLTHSVTTFQNLQAERVAALERENSLLAQLPTLKALMTSGDDLTIQDGATEFWQLSGNDLFALMDPGGRVVAVYRRNASPDATLVHGLQTLAASPDKRYLIDSRGLYVCSLQPLYFGSDGEGTLLGYVVSGVSIEATVRQISRPTGAEATFLSGDEVVASTLSSSAQVSLAVEPLLSSNAMRTPSTLNLGGTRFLADTEDLSAAATAPLKLVVLRSFEEADRSINRIDRIVLSAGLLALLLGTALMIALSRFVTRPLEELSRSVIAFGVGDGAYRIPKYGTQEVRQLSTAFSGMRDEIQQKSRALLESERLATIGRMASSVSHDLRHYLAAIYANSEFLASRQLSERERAEIFADVSAAVHGTTDMIDSLLIFSRNGAGMRRSPELMATLIERAIAVVRAHPDAESVSLKVQYGDPAQTAIVADGKQIERALCNLLLNACQATRPAERERKVTLTLEVRETQMIICVIDNGEGIPDAIRNSLFDPFVSEGKQKGTGLGLTLANCIAIEHGGEVVLLKSHPGETVFQMRLSRGLLTSDAAVLPEANPQNQVTEHENIRS</sequence>
<dbReference type="PANTHER" id="PTHR44936:SF10">
    <property type="entry name" value="SENSOR PROTEIN RSTB"/>
    <property type="match status" value="1"/>
</dbReference>
<evidence type="ECO:0000256" key="7">
    <source>
        <dbReference type="ARBA" id="ARBA00022741"/>
    </source>
</evidence>
<gene>
    <name evidence="13" type="ORF">HDF10_003254</name>
</gene>
<evidence type="ECO:0000313" key="14">
    <source>
        <dbReference type="Proteomes" id="UP000569092"/>
    </source>
</evidence>
<evidence type="ECO:0000256" key="4">
    <source>
        <dbReference type="ARBA" id="ARBA00022475"/>
    </source>
</evidence>
<evidence type="ECO:0000259" key="11">
    <source>
        <dbReference type="PROSITE" id="PS50109"/>
    </source>
</evidence>
<dbReference type="GO" id="GO:0000155">
    <property type="term" value="F:phosphorelay sensor kinase activity"/>
    <property type="evidence" value="ECO:0007669"/>
    <property type="project" value="InterPro"/>
</dbReference>
<dbReference type="Pfam" id="PF14827">
    <property type="entry name" value="dCache_3"/>
    <property type="match status" value="1"/>
</dbReference>
<dbReference type="GO" id="GO:0005524">
    <property type="term" value="F:ATP binding"/>
    <property type="evidence" value="ECO:0007669"/>
    <property type="project" value="UniProtKB-KW"/>
</dbReference>
<keyword evidence="5" id="KW-0597">Phosphoprotein</keyword>
<keyword evidence="6" id="KW-0808">Transferase</keyword>
<dbReference type="InterPro" id="IPR029150">
    <property type="entry name" value="dCache_3"/>
</dbReference>
<organism evidence="13 14">
    <name type="scientific">Tunturiibacter lichenicola</name>
    <dbReference type="NCBI Taxonomy" id="2051959"/>
    <lineage>
        <taxon>Bacteria</taxon>
        <taxon>Pseudomonadati</taxon>
        <taxon>Acidobacteriota</taxon>
        <taxon>Terriglobia</taxon>
        <taxon>Terriglobales</taxon>
        <taxon>Acidobacteriaceae</taxon>
        <taxon>Tunturiibacter</taxon>
    </lineage>
</organism>
<dbReference type="InterPro" id="IPR003594">
    <property type="entry name" value="HATPase_dom"/>
</dbReference>
<keyword evidence="10" id="KW-0472">Membrane</keyword>
<dbReference type="Proteomes" id="UP000569092">
    <property type="component" value="Unassembled WGS sequence"/>
</dbReference>
<evidence type="ECO:0000256" key="10">
    <source>
        <dbReference type="SAM" id="Phobius"/>
    </source>
</evidence>
<keyword evidence="7" id="KW-0547">Nucleotide-binding</keyword>
<dbReference type="PANTHER" id="PTHR44936">
    <property type="entry name" value="SENSOR PROTEIN CREC"/>
    <property type="match status" value="1"/>
</dbReference>
<feature type="transmembrane region" description="Helical" evidence="10">
    <location>
        <begin position="18"/>
        <end position="39"/>
    </location>
</feature>
<dbReference type="InterPro" id="IPR005467">
    <property type="entry name" value="His_kinase_dom"/>
</dbReference>
<dbReference type="SUPFAM" id="SSF55874">
    <property type="entry name" value="ATPase domain of HSP90 chaperone/DNA topoisomerase II/histidine kinase"/>
    <property type="match status" value="1"/>
</dbReference>
<evidence type="ECO:0000259" key="12">
    <source>
        <dbReference type="PROSITE" id="PS50885"/>
    </source>
</evidence>
<keyword evidence="8 13" id="KW-0418">Kinase</keyword>
<comment type="caution">
    <text evidence="13">The sequence shown here is derived from an EMBL/GenBank/DDBJ whole genome shotgun (WGS) entry which is preliminary data.</text>
</comment>